<feature type="domain" description="4Fe-4S ferredoxin-type" evidence="8">
    <location>
        <begin position="308"/>
        <end position="337"/>
    </location>
</feature>
<reference evidence="9 10" key="1">
    <citation type="journal article" date="2018" name="Genome Announc.">
        <title>Genome Sequence of Geothermobacter sp. HR-1 Iron Reducer from the Loihi Seamount.</title>
        <authorList>
            <person name="Smith H."/>
            <person name="Abuyen K."/>
            <person name="Tremblay J."/>
            <person name="Savalia P."/>
            <person name="Perez-Rodriguez I."/>
            <person name="Emerson D."/>
            <person name="Tully B."/>
            <person name="Amend J."/>
        </authorList>
    </citation>
    <scope>NUCLEOTIDE SEQUENCE [LARGE SCALE GENOMIC DNA]</scope>
    <source>
        <strain evidence="9 10">HR-1</strain>
    </source>
</reference>
<evidence type="ECO:0000256" key="1">
    <source>
        <dbReference type="ARBA" id="ARBA00022448"/>
    </source>
</evidence>
<dbReference type="Pfam" id="PF13237">
    <property type="entry name" value="Fer4_10"/>
    <property type="match status" value="1"/>
</dbReference>
<keyword evidence="4" id="KW-0677">Repeat</keyword>
<dbReference type="InterPro" id="IPR017900">
    <property type="entry name" value="4Fe4S_Fe_S_CS"/>
</dbReference>
<dbReference type="Gene3D" id="3.30.70.20">
    <property type="match status" value="1"/>
</dbReference>
<evidence type="ECO:0000313" key="9">
    <source>
        <dbReference type="EMBL" id="PNU21269.1"/>
    </source>
</evidence>
<dbReference type="InterPro" id="IPR050572">
    <property type="entry name" value="Fe-S_Ferredoxin"/>
</dbReference>
<keyword evidence="7" id="KW-0411">Iron-sulfur</keyword>
<accession>A0A2K2HDC0</accession>
<organism evidence="9 10">
    <name type="scientific">Geothermobacter hydrogeniphilus</name>
    <dbReference type="NCBI Taxonomy" id="1969733"/>
    <lineage>
        <taxon>Bacteria</taxon>
        <taxon>Pseudomonadati</taxon>
        <taxon>Thermodesulfobacteriota</taxon>
        <taxon>Desulfuromonadia</taxon>
        <taxon>Desulfuromonadales</taxon>
        <taxon>Geothermobacteraceae</taxon>
        <taxon>Geothermobacter</taxon>
    </lineage>
</organism>
<keyword evidence="2" id="KW-0004">4Fe-4S</keyword>
<keyword evidence="1" id="KW-0813">Transport</keyword>
<dbReference type="PANTHER" id="PTHR43687:SF6">
    <property type="entry name" value="L-ASPARTATE SEMIALDEHYDE SULFURTRANSFERASE IRON-SULFUR SUBUNIT"/>
    <property type="match status" value="1"/>
</dbReference>
<dbReference type="GO" id="GO:0046872">
    <property type="term" value="F:metal ion binding"/>
    <property type="evidence" value="ECO:0007669"/>
    <property type="project" value="UniProtKB-KW"/>
</dbReference>
<evidence type="ECO:0000256" key="4">
    <source>
        <dbReference type="ARBA" id="ARBA00022737"/>
    </source>
</evidence>
<dbReference type="InterPro" id="IPR007160">
    <property type="entry name" value="DUF362"/>
</dbReference>
<dbReference type="GO" id="GO:0051539">
    <property type="term" value="F:4 iron, 4 sulfur cluster binding"/>
    <property type="evidence" value="ECO:0007669"/>
    <property type="project" value="UniProtKB-KW"/>
</dbReference>
<sequence>MNTVSLQPLADYRPAAIEPALQQLLAPLGGIESFVRPGQKVLLKPNLLAGKSPDKAVTTHPEIVRAVIRLAQTAGGIVSVGDSPGLGRPEQVARKCGILQVIEETGARFAPFTESQPVTADGGTFHQLEIARDILDADVIINLPKLKTHQMMGLTCAVKNLFGAVVGMRKPRLHLQAGADKEFFALMLLELAERVSPALTIVDAVVGMEGEGPGSGDPVPIGVLLAGRDPVAVDTAAGELVGMSADQVWTWKVARDSGRRHTRIEELQLAGDALETLRCPAFRPAKSTDAGFGLPAFLRTRLKRALSARPVIDATACIRCGHCVDHCPPQAMQLDQRVEIDDRLCIRCFCCQELCPKGAIATKQGWLLKLTDRSSH</sequence>
<evidence type="ECO:0000256" key="3">
    <source>
        <dbReference type="ARBA" id="ARBA00022723"/>
    </source>
</evidence>
<dbReference type="EMBL" id="PPFX01000004">
    <property type="protein sequence ID" value="PNU21269.1"/>
    <property type="molecule type" value="Genomic_DNA"/>
</dbReference>
<dbReference type="InterPro" id="IPR017896">
    <property type="entry name" value="4Fe4S_Fe-S-bd"/>
</dbReference>
<dbReference type="Pfam" id="PF04015">
    <property type="entry name" value="DUF362"/>
    <property type="match status" value="1"/>
</dbReference>
<protein>
    <submittedName>
        <fullName evidence="9">(4Fe-4S)-binding protein</fullName>
    </submittedName>
</protein>
<keyword evidence="6" id="KW-0408">Iron</keyword>
<name>A0A2K2HDC0_9BACT</name>
<feature type="domain" description="4Fe-4S ferredoxin-type" evidence="8">
    <location>
        <begin position="338"/>
        <end position="365"/>
    </location>
</feature>
<comment type="caution">
    <text evidence="9">The sequence shown here is derived from an EMBL/GenBank/DDBJ whole genome shotgun (WGS) entry which is preliminary data.</text>
</comment>
<keyword evidence="3" id="KW-0479">Metal-binding</keyword>
<dbReference type="AlphaFoldDB" id="A0A2K2HDC0"/>
<dbReference type="PANTHER" id="PTHR43687">
    <property type="entry name" value="ADENYLYLSULFATE REDUCTASE, BETA SUBUNIT"/>
    <property type="match status" value="1"/>
</dbReference>
<evidence type="ECO:0000256" key="2">
    <source>
        <dbReference type="ARBA" id="ARBA00022485"/>
    </source>
</evidence>
<evidence type="ECO:0000259" key="8">
    <source>
        <dbReference type="PROSITE" id="PS51379"/>
    </source>
</evidence>
<evidence type="ECO:0000256" key="5">
    <source>
        <dbReference type="ARBA" id="ARBA00022982"/>
    </source>
</evidence>
<evidence type="ECO:0000256" key="7">
    <source>
        <dbReference type="ARBA" id="ARBA00023014"/>
    </source>
</evidence>
<proteinExistence type="predicted"/>
<dbReference type="PROSITE" id="PS51379">
    <property type="entry name" value="4FE4S_FER_2"/>
    <property type="match status" value="2"/>
</dbReference>
<dbReference type="PROSITE" id="PS00198">
    <property type="entry name" value="4FE4S_FER_1"/>
    <property type="match status" value="1"/>
</dbReference>
<evidence type="ECO:0000313" key="10">
    <source>
        <dbReference type="Proteomes" id="UP000236340"/>
    </source>
</evidence>
<dbReference type="RefSeq" id="WP_103114300.1">
    <property type="nucleotide sequence ID" value="NZ_PPFX01000004.1"/>
</dbReference>
<gene>
    <name evidence="9" type="ORF">C2E25_02970</name>
</gene>
<keyword evidence="5" id="KW-0249">Electron transport</keyword>
<dbReference type="Proteomes" id="UP000236340">
    <property type="component" value="Unassembled WGS sequence"/>
</dbReference>
<dbReference type="OrthoDB" id="9807879at2"/>
<evidence type="ECO:0000256" key="6">
    <source>
        <dbReference type="ARBA" id="ARBA00023004"/>
    </source>
</evidence>
<dbReference type="SUPFAM" id="SSF54862">
    <property type="entry name" value="4Fe-4S ferredoxins"/>
    <property type="match status" value="1"/>
</dbReference>